<proteinExistence type="predicted"/>
<reference evidence="1" key="1">
    <citation type="submission" date="2018-05" db="EMBL/GenBank/DDBJ databases">
        <authorList>
            <person name="Lanie J.A."/>
            <person name="Ng W.-L."/>
            <person name="Kazmierczak K.M."/>
            <person name="Andrzejewski T.M."/>
            <person name="Davidsen T.M."/>
            <person name="Wayne K.J."/>
            <person name="Tettelin H."/>
            <person name="Glass J.I."/>
            <person name="Rusch D."/>
            <person name="Podicherti R."/>
            <person name="Tsui H.-C.T."/>
            <person name="Winkler M.E."/>
        </authorList>
    </citation>
    <scope>NUCLEOTIDE SEQUENCE</scope>
</reference>
<feature type="non-terminal residue" evidence="1">
    <location>
        <position position="95"/>
    </location>
</feature>
<protein>
    <submittedName>
        <fullName evidence="1">Uncharacterized protein</fullName>
    </submittedName>
</protein>
<gene>
    <name evidence="1" type="ORF">METZ01_LOCUS50025</name>
</gene>
<name>A0A381S1D8_9ZZZZ</name>
<dbReference type="AlphaFoldDB" id="A0A381S1D8"/>
<sequence length="95" mass="10825">MTAMLQRNPIQFTVLLMGTLFFYNPLYGQCGAGYVEIDEECYWEKDIFFLQGFIDGSKDFLDIDMDDNEDGIISPLELGVQTWSGEGRLTSLFCS</sequence>
<feature type="non-terminal residue" evidence="1">
    <location>
        <position position="1"/>
    </location>
</feature>
<dbReference type="EMBL" id="UINC01002483">
    <property type="protein sequence ID" value="SUZ97171.1"/>
    <property type="molecule type" value="Genomic_DNA"/>
</dbReference>
<organism evidence="1">
    <name type="scientific">marine metagenome</name>
    <dbReference type="NCBI Taxonomy" id="408172"/>
    <lineage>
        <taxon>unclassified sequences</taxon>
        <taxon>metagenomes</taxon>
        <taxon>ecological metagenomes</taxon>
    </lineage>
</organism>
<evidence type="ECO:0000313" key="1">
    <source>
        <dbReference type="EMBL" id="SUZ97171.1"/>
    </source>
</evidence>
<accession>A0A381S1D8</accession>